<keyword evidence="6 10" id="KW-0547">Nucleotide-binding</keyword>
<evidence type="ECO:0000256" key="3">
    <source>
        <dbReference type="ARBA" id="ARBA00022598"/>
    </source>
</evidence>
<dbReference type="Gene3D" id="3.30.1490.20">
    <property type="entry name" value="ATP-grasp fold, A domain"/>
    <property type="match status" value="1"/>
</dbReference>
<gene>
    <name evidence="10 12" type="primary">gshB</name>
    <name evidence="12" type="ORF">E6P07_02610</name>
</gene>
<protein>
    <recommendedName>
        <fullName evidence="10">Glutathione synthetase</fullName>
        <ecNumber evidence="10">6.3.2.3</ecNumber>
    </recommendedName>
    <alternativeName>
        <fullName evidence="10">GSH synthetase</fullName>
        <shortName evidence="10">GSH-S</shortName>
        <shortName evidence="10">GSHase</shortName>
    </alternativeName>
    <alternativeName>
        <fullName evidence="10">Glutathione synthase</fullName>
    </alternativeName>
</protein>
<evidence type="ECO:0000256" key="1">
    <source>
        <dbReference type="ARBA" id="ARBA00001936"/>
    </source>
</evidence>
<dbReference type="NCBIfam" id="TIGR01380">
    <property type="entry name" value="glut_syn"/>
    <property type="match status" value="1"/>
</dbReference>
<dbReference type="NCBIfam" id="NF003573">
    <property type="entry name" value="PRK05246.1"/>
    <property type="match status" value="1"/>
</dbReference>
<evidence type="ECO:0000256" key="2">
    <source>
        <dbReference type="ARBA" id="ARBA00001946"/>
    </source>
</evidence>
<sequence length="336" mass="37289">MNTRVGVVMDPIGSIRIKKDSTFAMLLAAQRRGWSLWYMEVGDLSLLDGQARARMRAIEVVEDPLSWFRFGEEVEHPLHWLDVLLMRKDPPFDIEYVYTTYLLEQAKQAGCLVVNDPRSLRDANEKVFITAFPQCAPPTLVTRQAHAIRAFQSEHGEIVLKPLHGMGGTSIFRMRPGDPNLSVVIETLTQQGRAFCMVQRFIPEIEAGDKRILMVDGEPVPYVLARIPAPGESRGNLAAGASAEVRPLSARDRWIADQVGPELRARGILFAGLDVIGDYLTEINITSPTCIRELDAACGLDIAGDLMDRISARLDRCADRPDQRCLSPGGIPRASI</sequence>
<name>A0A6I6E5M0_THETI</name>
<dbReference type="InterPro" id="IPR011761">
    <property type="entry name" value="ATP-grasp"/>
</dbReference>
<dbReference type="PANTHER" id="PTHR21621:SF4">
    <property type="entry name" value="GLUTATHIONE SYNTHETASE"/>
    <property type="match status" value="1"/>
</dbReference>
<organism evidence="12 13">
    <name type="scientific">Thermochromatium tepidum ATCC 43061</name>
    <dbReference type="NCBI Taxonomy" id="316276"/>
    <lineage>
        <taxon>Bacteria</taxon>
        <taxon>Pseudomonadati</taxon>
        <taxon>Pseudomonadota</taxon>
        <taxon>Gammaproteobacteria</taxon>
        <taxon>Chromatiales</taxon>
        <taxon>Chromatiaceae</taxon>
        <taxon>Thermochromatium</taxon>
    </lineage>
</organism>
<dbReference type="UniPathway" id="UPA00142">
    <property type="reaction ID" value="UER00210"/>
</dbReference>
<dbReference type="GO" id="GO:0005737">
    <property type="term" value="C:cytoplasm"/>
    <property type="evidence" value="ECO:0007669"/>
    <property type="project" value="TreeGrafter"/>
</dbReference>
<proteinExistence type="inferred from homology"/>
<dbReference type="KEGG" id="ttp:E6P07_02610"/>
<accession>A0A6I6E5M0</accession>
<dbReference type="GO" id="GO:0005524">
    <property type="term" value="F:ATP binding"/>
    <property type="evidence" value="ECO:0007669"/>
    <property type="project" value="UniProtKB-UniRule"/>
</dbReference>
<evidence type="ECO:0000256" key="6">
    <source>
        <dbReference type="ARBA" id="ARBA00022741"/>
    </source>
</evidence>
<comment type="cofactor">
    <cofactor evidence="1">
        <name>Mn(2+)</name>
        <dbReference type="ChEBI" id="CHEBI:29035"/>
    </cofactor>
</comment>
<evidence type="ECO:0000256" key="7">
    <source>
        <dbReference type="ARBA" id="ARBA00022840"/>
    </source>
</evidence>
<comment type="catalytic activity">
    <reaction evidence="10">
        <text>gamma-L-glutamyl-L-cysteine + glycine + ATP = glutathione + ADP + phosphate + H(+)</text>
        <dbReference type="Rhea" id="RHEA:13557"/>
        <dbReference type="ChEBI" id="CHEBI:15378"/>
        <dbReference type="ChEBI" id="CHEBI:30616"/>
        <dbReference type="ChEBI" id="CHEBI:43474"/>
        <dbReference type="ChEBI" id="CHEBI:57305"/>
        <dbReference type="ChEBI" id="CHEBI:57925"/>
        <dbReference type="ChEBI" id="CHEBI:58173"/>
        <dbReference type="ChEBI" id="CHEBI:456216"/>
        <dbReference type="EC" id="6.3.2.3"/>
    </reaction>
</comment>
<keyword evidence="8" id="KW-0460">Magnesium</keyword>
<feature type="domain" description="ATP-grasp" evidence="11">
    <location>
        <begin position="126"/>
        <end position="311"/>
    </location>
</feature>
<evidence type="ECO:0000256" key="5">
    <source>
        <dbReference type="ARBA" id="ARBA00022723"/>
    </source>
</evidence>
<comment type="cofactor">
    <cofactor evidence="2">
        <name>Mg(2+)</name>
        <dbReference type="ChEBI" id="CHEBI:18420"/>
    </cofactor>
</comment>
<evidence type="ECO:0000256" key="4">
    <source>
        <dbReference type="ARBA" id="ARBA00022684"/>
    </source>
</evidence>
<dbReference type="Pfam" id="PF02955">
    <property type="entry name" value="GSH-S_ATP"/>
    <property type="match status" value="1"/>
</dbReference>
<evidence type="ECO:0000256" key="10">
    <source>
        <dbReference type="HAMAP-Rule" id="MF_00162"/>
    </source>
</evidence>
<keyword evidence="5" id="KW-0479">Metal-binding</keyword>
<dbReference type="InterPro" id="IPR016185">
    <property type="entry name" value="PreATP-grasp_dom_sf"/>
</dbReference>
<dbReference type="InterPro" id="IPR006284">
    <property type="entry name" value="Glut_synth_pro"/>
</dbReference>
<evidence type="ECO:0000313" key="12">
    <source>
        <dbReference type="EMBL" id="QGU31973.1"/>
    </source>
</evidence>
<comment type="similarity">
    <text evidence="10">Belongs to the prokaryotic GSH synthase family.</text>
</comment>
<comment type="pathway">
    <text evidence="10">Sulfur metabolism; glutathione biosynthesis; glutathione from L-cysteine and L-glutamate: step 2/2.</text>
</comment>
<keyword evidence="3 10" id="KW-0436">Ligase</keyword>
<dbReference type="Pfam" id="PF02951">
    <property type="entry name" value="GSH-S_N"/>
    <property type="match status" value="1"/>
</dbReference>
<dbReference type="FunFam" id="3.40.50.20:FF:000009">
    <property type="entry name" value="Glutathione synthetase"/>
    <property type="match status" value="1"/>
</dbReference>
<evidence type="ECO:0000259" key="11">
    <source>
        <dbReference type="PROSITE" id="PS50975"/>
    </source>
</evidence>
<keyword evidence="9" id="KW-0464">Manganese</keyword>
<dbReference type="FunFam" id="3.30.1490.20:FF:000009">
    <property type="entry name" value="Glutathione synthetase"/>
    <property type="match status" value="1"/>
</dbReference>
<dbReference type="AlphaFoldDB" id="A0A6I6E5M0"/>
<dbReference type="SUPFAM" id="SSF56059">
    <property type="entry name" value="Glutathione synthetase ATP-binding domain-like"/>
    <property type="match status" value="1"/>
</dbReference>
<keyword evidence="7 10" id="KW-0067">ATP-binding</keyword>
<evidence type="ECO:0000256" key="9">
    <source>
        <dbReference type="ARBA" id="ARBA00023211"/>
    </source>
</evidence>
<dbReference type="InterPro" id="IPR013815">
    <property type="entry name" value="ATP_grasp_subdomain_1"/>
</dbReference>
<reference evidence="12 13" key="1">
    <citation type="submission" date="2019-12" db="EMBL/GenBank/DDBJ databases">
        <title>The complete genome of the thermophilic, anoxygenic phototrophic gammaproteobacterium Thermochromatium tepidum.</title>
        <authorList>
            <person name="Sattley W.M."/>
            <person name="Swingley W.D."/>
            <person name="Burchell B.M."/>
            <person name="Gurbani S.A."/>
            <person name="Kujawa C.M."/>
            <person name="Nuccio D.A."/>
            <person name="Schladweiler J."/>
            <person name="Shaffer K.N."/>
            <person name="Stokes L.M."/>
            <person name="Touchman J.W."/>
            <person name="Blankenship R.E."/>
            <person name="Madigan M.T."/>
        </authorList>
    </citation>
    <scope>NUCLEOTIDE SEQUENCE [LARGE SCALE GENOMIC DNA]</scope>
    <source>
        <strain evidence="12 13">ATCC 43061</strain>
    </source>
</reference>
<dbReference type="GO" id="GO:0004363">
    <property type="term" value="F:glutathione synthase activity"/>
    <property type="evidence" value="ECO:0007669"/>
    <property type="project" value="UniProtKB-UniRule"/>
</dbReference>
<dbReference type="PANTHER" id="PTHR21621">
    <property type="entry name" value="RIBOSOMAL PROTEIN S6 MODIFICATION PROTEIN"/>
    <property type="match status" value="1"/>
</dbReference>
<dbReference type="GO" id="GO:0046872">
    <property type="term" value="F:metal ion binding"/>
    <property type="evidence" value="ECO:0007669"/>
    <property type="project" value="UniProtKB-KW"/>
</dbReference>
<dbReference type="InterPro" id="IPR004215">
    <property type="entry name" value="GSHS_N"/>
</dbReference>
<dbReference type="Proteomes" id="UP000426424">
    <property type="component" value="Chromosome"/>
</dbReference>
<dbReference type="PROSITE" id="PS50975">
    <property type="entry name" value="ATP_GRASP"/>
    <property type="match status" value="1"/>
</dbReference>
<dbReference type="EMBL" id="CP039268">
    <property type="protein sequence ID" value="QGU31973.1"/>
    <property type="molecule type" value="Genomic_DNA"/>
</dbReference>
<dbReference type="Gene3D" id="3.30.470.20">
    <property type="entry name" value="ATP-grasp fold, B domain"/>
    <property type="match status" value="1"/>
</dbReference>
<dbReference type="HAMAP" id="MF_00162">
    <property type="entry name" value="GSH_S"/>
    <property type="match status" value="1"/>
</dbReference>
<keyword evidence="4 10" id="KW-0317">Glutathione biosynthesis</keyword>
<dbReference type="SUPFAM" id="SSF52440">
    <property type="entry name" value="PreATP-grasp domain"/>
    <property type="match status" value="1"/>
</dbReference>
<keyword evidence="13" id="KW-1185">Reference proteome</keyword>
<evidence type="ECO:0000313" key="13">
    <source>
        <dbReference type="Proteomes" id="UP000426424"/>
    </source>
</evidence>
<dbReference type="InterPro" id="IPR004218">
    <property type="entry name" value="GSHS_ATP-bd"/>
</dbReference>
<dbReference type="Gene3D" id="3.40.50.20">
    <property type="match status" value="1"/>
</dbReference>
<dbReference type="EC" id="6.3.2.3" evidence="10"/>
<dbReference type="RefSeq" id="WP_153974172.1">
    <property type="nucleotide sequence ID" value="NZ_CP039268.1"/>
</dbReference>
<dbReference type="OrthoDB" id="9785415at2"/>
<evidence type="ECO:0000256" key="8">
    <source>
        <dbReference type="ARBA" id="ARBA00022842"/>
    </source>
</evidence>